<dbReference type="Pfam" id="PF12770">
    <property type="entry name" value="CHAT"/>
    <property type="match status" value="1"/>
</dbReference>
<dbReference type="PANTHER" id="PTHR10098:SF108">
    <property type="entry name" value="TETRATRICOPEPTIDE REPEAT PROTEIN 28"/>
    <property type="match status" value="1"/>
</dbReference>
<reference evidence="2 3" key="1">
    <citation type="submission" date="2024-09" db="EMBL/GenBank/DDBJ databases">
        <authorList>
            <person name="D'Angelo T."/>
        </authorList>
    </citation>
    <scope>NUCLEOTIDE SEQUENCE [LARGE SCALE GENOMIC DNA]</scope>
    <source>
        <strain evidence="2">SAG AM-320-E07</strain>
    </source>
</reference>
<proteinExistence type="predicted"/>
<name>A0ABV6YL15_UNCEI</name>
<evidence type="ECO:0000259" key="1">
    <source>
        <dbReference type="Pfam" id="PF12770"/>
    </source>
</evidence>
<dbReference type="Proteomes" id="UP001593833">
    <property type="component" value="Unassembled WGS sequence"/>
</dbReference>
<evidence type="ECO:0000313" key="3">
    <source>
        <dbReference type="Proteomes" id="UP001593833"/>
    </source>
</evidence>
<accession>A0ABV6YL15</accession>
<keyword evidence="3" id="KW-1185">Reference proteome</keyword>
<comment type="caution">
    <text evidence="2">The sequence shown here is derived from an EMBL/GenBank/DDBJ whole genome shotgun (WGS) entry which is preliminary data.</text>
</comment>
<dbReference type="EMBL" id="JBHPKH010000062">
    <property type="protein sequence ID" value="MFC1573021.1"/>
    <property type="molecule type" value="Genomic_DNA"/>
</dbReference>
<evidence type="ECO:0000313" key="2">
    <source>
        <dbReference type="EMBL" id="MFC1573021.1"/>
    </source>
</evidence>
<dbReference type="SUPFAM" id="SSF48452">
    <property type="entry name" value="TPR-like"/>
    <property type="match status" value="1"/>
</dbReference>
<dbReference type="PANTHER" id="PTHR10098">
    <property type="entry name" value="RAPSYN-RELATED"/>
    <property type="match status" value="1"/>
</dbReference>
<dbReference type="Gene3D" id="1.25.40.10">
    <property type="entry name" value="Tetratricopeptide repeat domain"/>
    <property type="match status" value="1"/>
</dbReference>
<feature type="non-terminal residue" evidence="2">
    <location>
        <position position="1"/>
    </location>
</feature>
<feature type="domain" description="CHAT" evidence="1">
    <location>
        <begin position="270"/>
        <end position="576"/>
    </location>
</feature>
<sequence>EAFTRCLGLADDSSNPEWLATSRFHLGHIHNERGDHSRARRLFESHEADSAFGGRFRTRLTSLIFLGVSYAREGDHVRALEQFSRADALCSEYSPSDVVARLCIEQGRSLVATGQWRQAQLTLLRALRLLRLEEDLAGISELRAFNENALRDVTEAIVGLYVDQPSLLAGRNLSRHTLLLAEENRYGIRSAHPAETAPGDVLATVLTHRTDPLIAYFIGQNRSFIWVATEGDLQLHPLPGRSELRRLLRPVLADMSSPGQPVTHSAVVELSRIILGPLVGVWLEGVELHIVPDDVLFAVPWSALRYPARTDSDGDNLASGEEEAPIAPVKDWTALVLEHGPIVEQPTLVSFARTQPVSTEKDRQSWSLLALGVNGEATTTAPGDGTTASGETTAQATLHFAEEEARQVAALWPSDKVTLRTGADAAWAKVSQLGIEQFDVLHIASHAVVHQGLPTRASLRLAGGDESPLTIAAVGELNLNAELIYLSCCEASMRHSSGAALLDFARAFVGAGARSVVASTQRVDDEASHFLAERFYTHWLGGLSKAAALRAAQRDVREAKELWQHPYFWAFYRVIGEGA</sequence>
<dbReference type="InterPro" id="IPR024983">
    <property type="entry name" value="CHAT_dom"/>
</dbReference>
<organism evidence="2 3">
    <name type="scientific">Eiseniibacteriota bacterium</name>
    <dbReference type="NCBI Taxonomy" id="2212470"/>
    <lineage>
        <taxon>Bacteria</taxon>
        <taxon>Candidatus Eiseniibacteriota</taxon>
    </lineage>
</organism>
<protein>
    <submittedName>
        <fullName evidence="2">CHAT domain-containing protein</fullName>
    </submittedName>
</protein>
<dbReference type="InterPro" id="IPR011990">
    <property type="entry name" value="TPR-like_helical_dom_sf"/>
</dbReference>
<gene>
    <name evidence="2" type="ORF">ACFL6M_05420</name>
</gene>